<protein>
    <submittedName>
        <fullName evidence="1">AAA family ATPase</fullName>
    </submittedName>
</protein>
<dbReference type="InterPro" id="IPR027417">
    <property type="entry name" value="P-loop_NTPase"/>
</dbReference>
<proteinExistence type="predicted"/>
<gene>
    <name evidence="1" type="ORF">EAY46_24905</name>
</gene>
<accession>A0ABR9ZCP8</accession>
<dbReference type="RefSeq" id="WP_194664616.1">
    <property type="nucleotide sequence ID" value="NZ_RDPI01000645.1"/>
</dbReference>
<dbReference type="Proteomes" id="UP000726136">
    <property type="component" value="Unassembled WGS sequence"/>
</dbReference>
<organism evidence="1 2">
    <name type="scientific">Vibrio anguillarum</name>
    <name type="common">Listonella anguillarum</name>
    <dbReference type="NCBI Taxonomy" id="55601"/>
    <lineage>
        <taxon>Bacteria</taxon>
        <taxon>Pseudomonadati</taxon>
        <taxon>Pseudomonadota</taxon>
        <taxon>Gammaproteobacteria</taxon>
        <taxon>Vibrionales</taxon>
        <taxon>Vibrionaceae</taxon>
        <taxon>Vibrio</taxon>
    </lineage>
</organism>
<sequence>MAKIVFVSGIHGVGKSTLCSKLFDEFGWRHYSCSDLIKQNSDYIESSKLVVNADKNQEALLRGVSL</sequence>
<evidence type="ECO:0000313" key="2">
    <source>
        <dbReference type="Proteomes" id="UP000726136"/>
    </source>
</evidence>
<dbReference type="Pfam" id="PF13207">
    <property type="entry name" value="AAA_17"/>
    <property type="match status" value="1"/>
</dbReference>
<name>A0ABR9ZCP8_VIBAN</name>
<keyword evidence="2" id="KW-1185">Reference proteome</keyword>
<evidence type="ECO:0000313" key="1">
    <source>
        <dbReference type="EMBL" id="MBF4376228.1"/>
    </source>
</evidence>
<dbReference type="SUPFAM" id="SSF52540">
    <property type="entry name" value="P-loop containing nucleoside triphosphate hydrolases"/>
    <property type="match status" value="1"/>
</dbReference>
<dbReference type="EMBL" id="RDPI01000645">
    <property type="protein sequence ID" value="MBF4376228.1"/>
    <property type="molecule type" value="Genomic_DNA"/>
</dbReference>
<reference evidence="1 2" key="1">
    <citation type="journal article" date="2021" name="PeerJ">
        <title>Analysis of 44 Vibrio anguillarum genomes reveals high genetic diversity.</title>
        <authorList>
            <person name="Hansen M.J."/>
            <person name="Dalsgaard I."/>
        </authorList>
    </citation>
    <scope>NUCLEOTIDE SEQUENCE [LARGE SCALE GENOMIC DNA]</scope>
    <source>
        <strain evidence="1 2">040915-1/1B</strain>
    </source>
</reference>
<feature type="non-terminal residue" evidence="1">
    <location>
        <position position="66"/>
    </location>
</feature>
<dbReference type="Gene3D" id="3.40.50.300">
    <property type="entry name" value="P-loop containing nucleotide triphosphate hydrolases"/>
    <property type="match status" value="1"/>
</dbReference>
<comment type="caution">
    <text evidence="1">The sequence shown here is derived from an EMBL/GenBank/DDBJ whole genome shotgun (WGS) entry which is preliminary data.</text>
</comment>